<dbReference type="OrthoDB" id="2020542at2759"/>
<evidence type="ECO:0000313" key="1">
    <source>
        <dbReference type="EMBL" id="KZS13391.1"/>
    </source>
</evidence>
<name>A0A164WM33_9CRUS</name>
<dbReference type="EMBL" id="LRGB01001181">
    <property type="protein sequence ID" value="KZS13391.1"/>
    <property type="molecule type" value="Genomic_DNA"/>
</dbReference>
<comment type="caution">
    <text evidence="1">The sequence shown here is derived from an EMBL/GenBank/DDBJ whole genome shotgun (WGS) entry which is preliminary data.</text>
</comment>
<keyword evidence="2" id="KW-1185">Reference proteome</keyword>
<dbReference type="Proteomes" id="UP000076858">
    <property type="component" value="Unassembled WGS sequence"/>
</dbReference>
<gene>
    <name evidence="1" type="ORF">APZ42_021490</name>
</gene>
<sequence>METADEDRLAAALEHGTTVLHANASTMTNSDSCHDWTGDLLNIYPPPPNVFF</sequence>
<evidence type="ECO:0000313" key="2">
    <source>
        <dbReference type="Proteomes" id="UP000076858"/>
    </source>
</evidence>
<accession>A0A164WM33</accession>
<organism evidence="1 2">
    <name type="scientific">Daphnia magna</name>
    <dbReference type="NCBI Taxonomy" id="35525"/>
    <lineage>
        <taxon>Eukaryota</taxon>
        <taxon>Metazoa</taxon>
        <taxon>Ecdysozoa</taxon>
        <taxon>Arthropoda</taxon>
        <taxon>Crustacea</taxon>
        <taxon>Branchiopoda</taxon>
        <taxon>Diplostraca</taxon>
        <taxon>Cladocera</taxon>
        <taxon>Anomopoda</taxon>
        <taxon>Daphniidae</taxon>
        <taxon>Daphnia</taxon>
    </lineage>
</organism>
<protein>
    <submittedName>
        <fullName evidence="1">Uncharacterized protein</fullName>
    </submittedName>
</protein>
<dbReference type="AlphaFoldDB" id="A0A164WM33"/>
<reference evidence="1 2" key="1">
    <citation type="submission" date="2016-03" db="EMBL/GenBank/DDBJ databases">
        <title>EvidentialGene: Evidence-directed Construction of Genes on Genomes.</title>
        <authorList>
            <person name="Gilbert D.G."/>
            <person name="Choi J.-H."/>
            <person name="Mockaitis K."/>
            <person name="Colbourne J."/>
            <person name="Pfrender M."/>
        </authorList>
    </citation>
    <scope>NUCLEOTIDE SEQUENCE [LARGE SCALE GENOMIC DNA]</scope>
    <source>
        <strain evidence="1 2">Xinb3</strain>
        <tissue evidence="1">Complete organism</tissue>
    </source>
</reference>
<proteinExistence type="predicted"/>